<evidence type="ECO:0000259" key="8">
    <source>
        <dbReference type="Pfam" id="PF03772"/>
    </source>
</evidence>
<dbReference type="Pfam" id="PF00753">
    <property type="entry name" value="Lactamase_B"/>
    <property type="match status" value="1"/>
</dbReference>
<evidence type="ECO:0000256" key="6">
    <source>
        <dbReference type="SAM" id="Phobius"/>
    </source>
</evidence>
<dbReference type="NCBIfam" id="TIGR00360">
    <property type="entry name" value="ComEC_N-term"/>
    <property type="match status" value="1"/>
</dbReference>
<evidence type="ECO:0000259" key="7">
    <source>
        <dbReference type="Pfam" id="PF00753"/>
    </source>
</evidence>
<dbReference type="InterPro" id="IPR036866">
    <property type="entry name" value="RibonucZ/Hydroxyglut_hydro"/>
</dbReference>
<evidence type="ECO:0000256" key="5">
    <source>
        <dbReference type="ARBA" id="ARBA00023136"/>
    </source>
</evidence>
<dbReference type="PANTHER" id="PTHR30619">
    <property type="entry name" value="DNA INTERNALIZATION/COMPETENCE PROTEIN COMEC/REC2"/>
    <property type="match status" value="1"/>
</dbReference>
<keyword evidence="3 6" id="KW-0812">Transmembrane</keyword>
<dbReference type="CDD" id="cd07731">
    <property type="entry name" value="ComA-like_MBL-fold"/>
    <property type="match status" value="1"/>
</dbReference>
<dbReference type="Gene3D" id="3.60.15.10">
    <property type="entry name" value="Ribonuclease Z/Hydroxyacylglutathione hydrolase-like"/>
    <property type="match status" value="1"/>
</dbReference>
<evidence type="ECO:0000256" key="3">
    <source>
        <dbReference type="ARBA" id="ARBA00022692"/>
    </source>
</evidence>
<feature type="transmembrane region" description="Helical" evidence="6">
    <location>
        <begin position="85"/>
        <end position="111"/>
    </location>
</feature>
<feature type="domain" description="ComEC/Rec2-related protein" evidence="8">
    <location>
        <begin position="61"/>
        <end position="336"/>
    </location>
</feature>
<dbReference type="GO" id="GO:0005886">
    <property type="term" value="C:plasma membrane"/>
    <property type="evidence" value="ECO:0007669"/>
    <property type="project" value="UniProtKB-SubCell"/>
</dbReference>
<dbReference type="InterPro" id="IPR004797">
    <property type="entry name" value="Competence_ComEC/Rec2"/>
</dbReference>
<feature type="transmembrane region" description="Helical" evidence="6">
    <location>
        <begin position="224"/>
        <end position="246"/>
    </location>
</feature>
<proteinExistence type="predicted"/>
<dbReference type="GO" id="GO:0030420">
    <property type="term" value="P:establishment of competence for transformation"/>
    <property type="evidence" value="ECO:0007669"/>
    <property type="project" value="InterPro"/>
</dbReference>
<organism evidence="9 10">
    <name type="scientific">Desulfosarcina ovata subsp. sediminis</name>
    <dbReference type="NCBI Taxonomy" id="885957"/>
    <lineage>
        <taxon>Bacteria</taxon>
        <taxon>Pseudomonadati</taxon>
        <taxon>Thermodesulfobacteriota</taxon>
        <taxon>Desulfobacteria</taxon>
        <taxon>Desulfobacterales</taxon>
        <taxon>Desulfosarcinaceae</taxon>
        <taxon>Desulfosarcina</taxon>
    </lineage>
</organism>
<accession>A0A5K7ZPN0</accession>
<dbReference type="KEGG" id="dov:DSCO28_31930"/>
<gene>
    <name evidence="9" type="ORF">DSCO28_31930</name>
</gene>
<dbReference type="InterPro" id="IPR035681">
    <property type="entry name" value="ComA-like_MBL"/>
</dbReference>
<feature type="transmembrane region" description="Helical" evidence="6">
    <location>
        <begin position="123"/>
        <end position="141"/>
    </location>
</feature>
<dbReference type="Proteomes" id="UP000425960">
    <property type="component" value="Chromosome"/>
</dbReference>
<dbReference type="InterPro" id="IPR052159">
    <property type="entry name" value="Competence_DNA_uptake"/>
</dbReference>
<protein>
    <submittedName>
        <fullName evidence="9">DNA internalization-related competence protein ComEC/Rec2</fullName>
    </submittedName>
</protein>
<keyword evidence="2" id="KW-1003">Cell membrane</keyword>
<dbReference type="SUPFAM" id="SSF56281">
    <property type="entry name" value="Metallo-hydrolase/oxidoreductase"/>
    <property type="match status" value="1"/>
</dbReference>
<dbReference type="Pfam" id="PF03772">
    <property type="entry name" value="Competence"/>
    <property type="match status" value="1"/>
</dbReference>
<reference evidence="9 10" key="1">
    <citation type="submission" date="2019-11" db="EMBL/GenBank/DDBJ databases">
        <title>Comparative genomics of hydrocarbon-degrading Desulfosarcina strains.</title>
        <authorList>
            <person name="Watanabe M."/>
            <person name="Kojima H."/>
            <person name="Fukui M."/>
        </authorList>
    </citation>
    <scope>NUCLEOTIDE SEQUENCE [LARGE SCALE GENOMIC DNA]</scope>
    <source>
        <strain evidence="9 10">28bB2T</strain>
    </source>
</reference>
<sequence>MAFQGIHASAWVRADRIKREERRTVSPVQRRLDAIRDRLGRLIDTAGERSAAAARAVLKALVYGDRSGIDNDLRERFNRAGVGHLLAISGLHVGIVASVAFAGFRWLFALFPALLWRGWGRRWAAAATLLPVLAYGVLAGMSASTQRAEIMVGAFLGTLIIGRGHDILNTLAVAALIILLIFPPALFSISFQLSFAAVVAIAYGLRKIAPMAEPAGRRRPLKRVAAFILVSALAIAGTTPVVLAHFNQTSLVGIAANLVLIPLAGFLAVPLGLFSALLAWVFEPAAQVGFRLALETIEISLAGVDVFVGLPFAAFKTVTPSFLEITLYYLTGWAVLNLRNLRPAPWVLAASLLMATADGLYWATVRFWHSDLRVTAIDVGQGGATLLELPGGQVFLVDGGGFSDNRLFDMGQRVVAPFLWRKKIATVDILVLSHPDADHLNGLIYVARHFNARELWTNGDAHATFGYQALMAACRENGIQVRQMTADACGTVVGGVHLAVLHPPAGVPGEPRAIDRADRNDDSLVLKATFGTVSFLLTGDITMPAEQVLVTQVGEHLASTVLFAPHHGSRTSSSPVLIDAVRPDWVLVSAGAGNRFGFPHPEVIDRYRRSGCRIVCTCTHGAALMRTDGRTLEVDTVVTAGDQRRF</sequence>
<evidence type="ECO:0000313" key="9">
    <source>
        <dbReference type="EMBL" id="BBO82627.1"/>
    </source>
</evidence>
<name>A0A5K7ZPN0_9BACT</name>
<evidence type="ECO:0000313" key="10">
    <source>
        <dbReference type="Proteomes" id="UP000425960"/>
    </source>
</evidence>
<evidence type="ECO:0000256" key="4">
    <source>
        <dbReference type="ARBA" id="ARBA00022989"/>
    </source>
</evidence>
<feature type="domain" description="Metallo-beta-lactamase" evidence="7">
    <location>
        <begin position="378"/>
        <end position="584"/>
    </location>
</feature>
<evidence type="ECO:0000256" key="1">
    <source>
        <dbReference type="ARBA" id="ARBA00004651"/>
    </source>
</evidence>
<dbReference type="NCBIfam" id="TIGR00361">
    <property type="entry name" value="ComEC_Rec2"/>
    <property type="match status" value="1"/>
</dbReference>
<keyword evidence="5 6" id="KW-0472">Membrane</keyword>
<dbReference type="AlphaFoldDB" id="A0A5K7ZPN0"/>
<keyword evidence="4 6" id="KW-1133">Transmembrane helix</keyword>
<dbReference type="EMBL" id="AP021876">
    <property type="protein sequence ID" value="BBO82627.1"/>
    <property type="molecule type" value="Genomic_DNA"/>
</dbReference>
<comment type="subcellular location">
    <subcellularLocation>
        <location evidence="1">Cell membrane</location>
        <topology evidence="1">Multi-pass membrane protein</topology>
    </subcellularLocation>
</comment>
<dbReference type="PANTHER" id="PTHR30619:SF1">
    <property type="entry name" value="RECOMBINATION PROTEIN 2"/>
    <property type="match status" value="1"/>
</dbReference>
<dbReference type="InterPro" id="IPR004477">
    <property type="entry name" value="ComEC_N"/>
</dbReference>
<dbReference type="InterPro" id="IPR001279">
    <property type="entry name" value="Metallo-B-lactamas"/>
</dbReference>
<feature type="transmembrane region" description="Helical" evidence="6">
    <location>
        <begin position="171"/>
        <end position="203"/>
    </location>
</feature>
<feature type="transmembrane region" description="Helical" evidence="6">
    <location>
        <begin position="258"/>
        <end position="280"/>
    </location>
</feature>
<evidence type="ECO:0000256" key="2">
    <source>
        <dbReference type="ARBA" id="ARBA00022475"/>
    </source>
</evidence>